<gene>
    <name evidence="14" type="ORF">ENK44_15485</name>
</gene>
<feature type="domain" description="TonB-dependent receptor-like beta-barrel" evidence="12">
    <location>
        <begin position="387"/>
        <end position="868"/>
    </location>
</feature>
<evidence type="ECO:0000259" key="13">
    <source>
        <dbReference type="Pfam" id="PF07715"/>
    </source>
</evidence>
<dbReference type="InterPro" id="IPR036942">
    <property type="entry name" value="Beta-barrel_TonB_sf"/>
</dbReference>
<dbReference type="GO" id="GO:0009279">
    <property type="term" value="C:cell outer membrane"/>
    <property type="evidence" value="ECO:0007669"/>
    <property type="project" value="UniProtKB-SubCell"/>
</dbReference>
<dbReference type="Pfam" id="PF00593">
    <property type="entry name" value="TonB_dep_Rec_b-barrel"/>
    <property type="match status" value="1"/>
</dbReference>
<comment type="caution">
    <text evidence="14">The sequence shown here is derived from an EMBL/GenBank/DDBJ whole genome shotgun (WGS) entry which is preliminary data.</text>
</comment>
<evidence type="ECO:0000259" key="12">
    <source>
        <dbReference type="Pfam" id="PF00593"/>
    </source>
</evidence>
<dbReference type="Pfam" id="PF07715">
    <property type="entry name" value="Plug"/>
    <property type="match status" value="1"/>
</dbReference>
<dbReference type="AlphaFoldDB" id="A0A7V4U319"/>
<reference evidence="14" key="1">
    <citation type="journal article" date="2020" name="mSystems">
        <title>Genome- and Community-Level Interaction Insights into Carbon Utilization and Element Cycling Functions of Hydrothermarchaeota in Hydrothermal Sediment.</title>
        <authorList>
            <person name="Zhou Z."/>
            <person name="Liu Y."/>
            <person name="Xu W."/>
            <person name="Pan J."/>
            <person name="Luo Z.H."/>
            <person name="Li M."/>
        </authorList>
    </citation>
    <scope>NUCLEOTIDE SEQUENCE [LARGE SCALE GENOMIC DNA]</scope>
    <source>
        <strain evidence="14">HyVt-577</strain>
    </source>
</reference>
<proteinExistence type="inferred from homology"/>
<dbReference type="PANTHER" id="PTHR30069:SF29">
    <property type="entry name" value="HEMOGLOBIN AND HEMOGLOBIN-HAPTOGLOBIN-BINDING PROTEIN 1-RELATED"/>
    <property type="match status" value="1"/>
</dbReference>
<organism evidence="14">
    <name type="scientific">Caldithrix abyssi</name>
    <dbReference type="NCBI Taxonomy" id="187145"/>
    <lineage>
        <taxon>Bacteria</taxon>
        <taxon>Pseudomonadati</taxon>
        <taxon>Calditrichota</taxon>
        <taxon>Calditrichia</taxon>
        <taxon>Calditrichales</taxon>
        <taxon>Calditrichaceae</taxon>
        <taxon>Caldithrix</taxon>
    </lineage>
</organism>
<evidence type="ECO:0000313" key="14">
    <source>
        <dbReference type="EMBL" id="HGY57111.1"/>
    </source>
</evidence>
<dbReference type="PANTHER" id="PTHR30069">
    <property type="entry name" value="TONB-DEPENDENT OUTER MEMBRANE RECEPTOR"/>
    <property type="match status" value="1"/>
</dbReference>
<accession>A0A7V4U319</accession>
<keyword evidence="9 10" id="KW-0998">Cell outer membrane</keyword>
<dbReference type="Proteomes" id="UP000885779">
    <property type="component" value="Unassembled WGS sequence"/>
</dbReference>
<dbReference type="SUPFAM" id="SSF56935">
    <property type="entry name" value="Porins"/>
    <property type="match status" value="1"/>
</dbReference>
<comment type="similarity">
    <text evidence="10 11">Belongs to the TonB-dependent receptor family.</text>
</comment>
<dbReference type="InterPro" id="IPR039426">
    <property type="entry name" value="TonB-dep_rcpt-like"/>
</dbReference>
<dbReference type="Gene3D" id="2.170.130.10">
    <property type="entry name" value="TonB-dependent receptor, plug domain"/>
    <property type="match status" value="1"/>
</dbReference>
<keyword evidence="8 14" id="KW-0675">Receptor</keyword>
<keyword evidence="5" id="KW-0732">Signal</keyword>
<dbReference type="Gene3D" id="2.60.40.1120">
    <property type="entry name" value="Carboxypeptidase-like, regulatory domain"/>
    <property type="match status" value="1"/>
</dbReference>
<dbReference type="SUPFAM" id="SSF49464">
    <property type="entry name" value="Carboxypeptidase regulatory domain-like"/>
    <property type="match status" value="1"/>
</dbReference>
<keyword evidence="6 11" id="KW-0798">TonB box</keyword>
<dbReference type="Pfam" id="PF13715">
    <property type="entry name" value="CarbopepD_reg_2"/>
    <property type="match status" value="1"/>
</dbReference>
<dbReference type="InterPro" id="IPR037066">
    <property type="entry name" value="Plug_dom_sf"/>
</dbReference>
<evidence type="ECO:0000256" key="7">
    <source>
        <dbReference type="ARBA" id="ARBA00023136"/>
    </source>
</evidence>
<keyword evidence="3 10" id="KW-1134">Transmembrane beta strand</keyword>
<dbReference type="InterPro" id="IPR008969">
    <property type="entry name" value="CarboxyPept-like_regulatory"/>
</dbReference>
<dbReference type="InterPro" id="IPR000531">
    <property type="entry name" value="Beta-barrel_TonB"/>
</dbReference>
<keyword evidence="7 10" id="KW-0472">Membrane</keyword>
<evidence type="ECO:0000256" key="2">
    <source>
        <dbReference type="ARBA" id="ARBA00022448"/>
    </source>
</evidence>
<sequence>MKVSRLPLLLLFIFVWQSSVLYAQNSGKIAGVITDATTGEPLIGANVVLEGTNLGAATDVDGSYIILRVPPGSYTVSVLYIGYRKVVLQDVKVMTDLTTRLDVQMKPEAYEGEEIVVVAEAPVIRKDLTSVEARMQAEEIKRLPLQELGDVLNMQAGVIRDAGGGIHIRGGRSTEVSYMVNGISITDDFTRSQAFQVENESVQELQVISGTFNAEYGNAMSGVINIVTKTGGSEWQGNLDVWTGDYVSNRTGLFWNIDKVNPGDIYNLQGSFSGPIIPNKLNVFFTGRRYYNDGWLYGKNVYLPQGRMQPVNGDTVAVRGDSSAVPMNYTDRYSAQGSLEWQIIPVLKLRIDALGSREKRRYYDHFFRLNPLGDRGDEELGYSVIGKFTHQLGKLTFQELTYAYKYNEINSRLYEDPYDPRYTHPDSLNTGSFQFAKAGTDLGRYNRYTRSSIFKWDLTSQVTNRHQIKGGVEYQADEIYYDDLTLVPATDANGQQIEPFLPEIRDISTPVHTRATRNPYKFAAYIQDKIEYESLIVNVGLRFDLFNPNGKIPYDPEDPNVYNPFKDIHKYKDINGDGVIDESEKTEDNKYTLAERESFWYNETKPKTQLSPRLGIAFPITESGVIHFSYGIFQQTPDYRLLYVGDQLKVTSAGGTQGPYGNPDLDPQITTQYELGLQQQFTDNLAIDVTGFYKDIRDWITTAAPTPTILAGVSYVRYTNRDFANVRGLTLALKRRYADHFSFSIDYTFQIVEGTNSSPEQEFFSQIGGAEPTRVLTPLDWDQRHTVNATFYVGGESWGTSFISRYNTGQPYTPELVTGTRTGQSILSGLPKNSRNKPSIFNVDISAYKNFQLTDKIGIQVFLRVYNLFDADNPVNVFGDTGEAGFTFRRDRTPQADPGWFDIPSFYSEPRRIQIGTKISFN</sequence>
<evidence type="ECO:0000256" key="9">
    <source>
        <dbReference type="ARBA" id="ARBA00023237"/>
    </source>
</evidence>
<comment type="subcellular location">
    <subcellularLocation>
        <location evidence="1 10">Cell outer membrane</location>
        <topology evidence="1 10">Multi-pass membrane protein</topology>
    </subcellularLocation>
</comment>
<evidence type="ECO:0000256" key="5">
    <source>
        <dbReference type="ARBA" id="ARBA00022729"/>
    </source>
</evidence>
<keyword evidence="2 10" id="KW-0813">Transport</keyword>
<dbReference type="PROSITE" id="PS52016">
    <property type="entry name" value="TONB_DEPENDENT_REC_3"/>
    <property type="match status" value="1"/>
</dbReference>
<evidence type="ECO:0000256" key="3">
    <source>
        <dbReference type="ARBA" id="ARBA00022452"/>
    </source>
</evidence>
<protein>
    <submittedName>
        <fullName evidence="14">TonB-dependent receptor</fullName>
    </submittedName>
</protein>
<evidence type="ECO:0000256" key="6">
    <source>
        <dbReference type="ARBA" id="ARBA00023077"/>
    </source>
</evidence>
<feature type="domain" description="TonB-dependent receptor plug" evidence="13">
    <location>
        <begin position="132"/>
        <end position="223"/>
    </location>
</feature>
<evidence type="ECO:0000256" key="1">
    <source>
        <dbReference type="ARBA" id="ARBA00004571"/>
    </source>
</evidence>
<evidence type="ECO:0000256" key="10">
    <source>
        <dbReference type="PROSITE-ProRule" id="PRU01360"/>
    </source>
</evidence>
<dbReference type="GO" id="GO:0015344">
    <property type="term" value="F:siderophore uptake transmembrane transporter activity"/>
    <property type="evidence" value="ECO:0007669"/>
    <property type="project" value="TreeGrafter"/>
</dbReference>
<dbReference type="InterPro" id="IPR012910">
    <property type="entry name" value="Plug_dom"/>
</dbReference>
<dbReference type="GO" id="GO:0044718">
    <property type="term" value="P:siderophore transmembrane transport"/>
    <property type="evidence" value="ECO:0007669"/>
    <property type="project" value="TreeGrafter"/>
</dbReference>
<evidence type="ECO:0000256" key="8">
    <source>
        <dbReference type="ARBA" id="ARBA00023170"/>
    </source>
</evidence>
<name>A0A7V4U319_CALAY</name>
<dbReference type="Gene3D" id="2.40.170.20">
    <property type="entry name" value="TonB-dependent receptor, beta-barrel domain"/>
    <property type="match status" value="1"/>
</dbReference>
<evidence type="ECO:0000256" key="4">
    <source>
        <dbReference type="ARBA" id="ARBA00022692"/>
    </source>
</evidence>
<dbReference type="EMBL" id="DRQG01000144">
    <property type="protein sequence ID" value="HGY57111.1"/>
    <property type="molecule type" value="Genomic_DNA"/>
</dbReference>
<evidence type="ECO:0000256" key="11">
    <source>
        <dbReference type="RuleBase" id="RU003357"/>
    </source>
</evidence>
<keyword evidence="4 10" id="KW-0812">Transmembrane</keyword>